<keyword evidence="1" id="KW-0677">Repeat</keyword>
<evidence type="ECO:0000313" key="5">
    <source>
        <dbReference type="EMBL" id="RCN30758.1"/>
    </source>
</evidence>
<dbReference type="InterPro" id="IPR002110">
    <property type="entry name" value="Ankyrin_rpt"/>
</dbReference>
<evidence type="ECO:0000256" key="4">
    <source>
        <dbReference type="SAM" id="MobiDB-lite"/>
    </source>
</evidence>
<dbReference type="Proteomes" id="UP000252519">
    <property type="component" value="Unassembled WGS sequence"/>
</dbReference>
<comment type="caution">
    <text evidence="5">The sequence shown here is derived from an EMBL/GenBank/DDBJ whole genome shotgun (WGS) entry which is preliminary data.</text>
</comment>
<dbReference type="OrthoDB" id="20872at2759"/>
<proteinExistence type="predicted"/>
<feature type="region of interest" description="Disordered" evidence="4">
    <location>
        <begin position="39"/>
        <end position="63"/>
    </location>
</feature>
<dbReference type="PROSITE" id="PS50088">
    <property type="entry name" value="ANK_REPEAT"/>
    <property type="match status" value="3"/>
</dbReference>
<feature type="repeat" description="ANK" evidence="3">
    <location>
        <begin position="93"/>
        <end position="125"/>
    </location>
</feature>
<dbReference type="Gene3D" id="1.25.40.20">
    <property type="entry name" value="Ankyrin repeat-containing domain"/>
    <property type="match status" value="1"/>
</dbReference>
<reference evidence="5 6" key="1">
    <citation type="submission" date="2014-10" db="EMBL/GenBank/DDBJ databases">
        <title>Draft genome of the hookworm Ancylostoma caninum.</title>
        <authorList>
            <person name="Mitreva M."/>
        </authorList>
    </citation>
    <scope>NUCLEOTIDE SEQUENCE [LARGE SCALE GENOMIC DNA]</scope>
    <source>
        <strain evidence="5 6">Baltimore</strain>
    </source>
</reference>
<evidence type="ECO:0000256" key="1">
    <source>
        <dbReference type="ARBA" id="ARBA00022737"/>
    </source>
</evidence>
<sequence>MVRHAEESISKRVRPAERGCTYSSELSSVTVAGYHHATDATMAGEGDPPPDLNNRQGEGSASASFLRAARAGNLDKVLELLRGGTDINTCNANGLNALHLASKEGHSEVVRELLKRGAHVDSATKKGNTALHIASLAGQSLIVTILVENGANVNVQSLNGFTPLYMAAQENHEDVVRFLLSHGANQALSTEMLKFLYGIVELALCAFSDLRNCE</sequence>
<dbReference type="SUPFAM" id="SSF48403">
    <property type="entry name" value="Ankyrin repeat"/>
    <property type="match status" value="1"/>
</dbReference>
<organism evidence="5 6">
    <name type="scientific">Ancylostoma caninum</name>
    <name type="common">Dog hookworm</name>
    <dbReference type="NCBI Taxonomy" id="29170"/>
    <lineage>
        <taxon>Eukaryota</taxon>
        <taxon>Metazoa</taxon>
        <taxon>Ecdysozoa</taxon>
        <taxon>Nematoda</taxon>
        <taxon>Chromadorea</taxon>
        <taxon>Rhabditida</taxon>
        <taxon>Rhabditina</taxon>
        <taxon>Rhabditomorpha</taxon>
        <taxon>Strongyloidea</taxon>
        <taxon>Ancylostomatidae</taxon>
        <taxon>Ancylostomatinae</taxon>
        <taxon>Ancylostoma</taxon>
    </lineage>
</organism>
<feature type="repeat" description="ANK" evidence="3">
    <location>
        <begin position="126"/>
        <end position="158"/>
    </location>
</feature>
<dbReference type="Pfam" id="PF12796">
    <property type="entry name" value="Ank_2"/>
    <property type="match status" value="1"/>
</dbReference>
<gene>
    <name evidence="5" type="ORF">ANCCAN_23468</name>
</gene>
<dbReference type="PANTHER" id="PTHR24198:SF165">
    <property type="entry name" value="ANKYRIN REPEAT-CONTAINING PROTEIN-RELATED"/>
    <property type="match status" value="1"/>
</dbReference>
<dbReference type="Pfam" id="PF00023">
    <property type="entry name" value="Ank"/>
    <property type="match status" value="1"/>
</dbReference>
<keyword evidence="2 3" id="KW-0040">ANK repeat</keyword>
<feature type="repeat" description="ANK" evidence="3">
    <location>
        <begin position="159"/>
        <end position="191"/>
    </location>
</feature>
<keyword evidence="6" id="KW-1185">Reference proteome</keyword>
<dbReference type="GO" id="GO:0005737">
    <property type="term" value="C:cytoplasm"/>
    <property type="evidence" value="ECO:0007669"/>
    <property type="project" value="TreeGrafter"/>
</dbReference>
<dbReference type="SMART" id="SM00248">
    <property type="entry name" value="ANK"/>
    <property type="match status" value="4"/>
</dbReference>
<protein>
    <submittedName>
        <fullName evidence="5">Ankyrin repeat protein</fullName>
    </submittedName>
</protein>
<accession>A0A368FGR5</accession>
<dbReference type="PANTHER" id="PTHR24198">
    <property type="entry name" value="ANKYRIN REPEAT AND PROTEIN KINASE DOMAIN-CONTAINING PROTEIN"/>
    <property type="match status" value="1"/>
</dbReference>
<evidence type="ECO:0000256" key="2">
    <source>
        <dbReference type="ARBA" id="ARBA00023043"/>
    </source>
</evidence>
<dbReference type="STRING" id="29170.A0A368FGR5"/>
<name>A0A368FGR5_ANCCA</name>
<dbReference type="EMBL" id="JOJR01001474">
    <property type="protein sequence ID" value="RCN30758.1"/>
    <property type="molecule type" value="Genomic_DNA"/>
</dbReference>
<dbReference type="AlphaFoldDB" id="A0A368FGR5"/>
<evidence type="ECO:0000313" key="6">
    <source>
        <dbReference type="Proteomes" id="UP000252519"/>
    </source>
</evidence>
<evidence type="ECO:0000256" key="3">
    <source>
        <dbReference type="PROSITE-ProRule" id="PRU00023"/>
    </source>
</evidence>
<dbReference type="PRINTS" id="PR01415">
    <property type="entry name" value="ANKYRIN"/>
</dbReference>
<dbReference type="PROSITE" id="PS50297">
    <property type="entry name" value="ANK_REP_REGION"/>
    <property type="match status" value="3"/>
</dbReference>
<dbReference type="InterPro" id="IPR036770">
    <property type="entry name" value="Ankyrin_rpt-contain_sf"/>
</dbReference>